<dbReference type="EMBL" id="JAWJWE010000008">
    <property type="protein sequence ID" value="KAK6631765.1"/>
    <property type="molecule type" value="Genomic_DNA"/>
</dbReference>
<evidence type="ECO:0008006" key="13">
    <source>
        <dbReference type="Google" id="ProtNLM"/>
    </source>
</evidence>
<comment type="subcellular location">
    <subcellularLocation>
        <location evidence="2">Mitochondrion</location>
    </subcellularLocation>
</comment>
<dbReference type="GO" id="GO:0005739">
    <property type="term" value="C:mitochondrion"/>
    <property type="evidence" value="ECO:0007669"/>
    <property type="project" value="UniProtKB-SubCell"/>
</dbReference>
<comment type="caution">
    <text evidence="11">The sequence shown here is derived from an EMBL/GenBank/DDBJ whole genome shotgun (WGS) entry which is preliminary data.</text>
</comment>
<dbReference type="GO" id="GO:0044281">
    <property type="term" value="P:small molecule metabolic process"/>
    <property type="evidence" value="ECO:0007669"/>
    <property type="project" value="UniProtKB-ARBA"/>
</dbReference>
<dbReference type="Gene3D" id="1.10.540.10">
    <property type="entry name" value="Acyl-CoA dehydrogenase/oxidase, N-terminal domain"/>
    <property type="match status" value="1"/>
</dbReference>
<evidence type="ECO:0000259" key="9">
    <source>
        <dbReference type="Pfam" id="PF02771"/>
    </source>
</evidence>
<feature type="domain" description="Acyl-CoA dehydrogenase/oxidase N-terminal" evidence="9">
    <location>
        <begin position="116"/>
        <end position="194"/>
    </location>
</feature>
<name>A0AAN8S3P6_POLSC</name>
<evidence type="ECO:0000256" key="1">
    <source>
        <dbReference type="ARBA" id="ARBA00001974"/>
    </source>
</evidence>
<feature type="domain" description="Acyl-CoA oxidase/dehydrogenase middle" evidence="8">
    <location>
        <begin position="198"/>
        <end position="298"/>
    </location>
</feature>
<dbReference type="Gene3D" id="2.40.110.10">
    <property type="entry name" value="Butyryl-CoA Dehydrogenase, subunit A, domain 2"/>
    <property type="match status" value="1"/>
</dbReference>
<dbReference type="Pfam" id="PF21343">
    <property type="entry name" value="ACAD9-ACADV_C"/>
    <property type="match status" value="1"/>
</dbReference>
<keyword evidence="3" id="KW-0285">Flavoprotein</keyword>
<dbReference type="InterPro" id="IPR037069">
    <property type="entry name" value="AcylCoA_DH/ox_N_sf"/>
</dbReference>
<dbReference type="SUPFAM" id="SSF47203">
    <property type="entry name" value="Acyl-CoA dehydrogenase C-terminal domain-like"/>
    <property type="match status" value="1"/>
</dbReference>
<sequence length="637" mass="71798">MIRLFEDKKVFLGLQQSVQSTVFQYLTTAPETQISSLNETKGTSRRYLIRRSKQESQPYNKSFVADLFCGVFDKEYFKYPSVLENNAFNNLLEHSAEVENYVRRYKSGSQLCVDSSNIINSLKSLELTGLCAPQNYGGLGYSVTETLFIEECLNLSPKLGRILAFNLNFGAQLLTQFGNEHQKMKYLPKIASGELITSFAYCEHGSIVDMKNIKTTCVFDKTKNSFIVNGKKRCVLNANHADLFAVLGIGKKELDDSVEVLLHLLLIDKGTPGIIIQKLDNPNTGNELGLFDITLKNVVVPQENVIGDLNKSSLGIVKCLLSHNQLSASASCLTFIKYILHSASQFCIGQSLKEQGFVQTNIGMLTMYTYVTESLLYFVAGRFDKFNNPNLFLESSIVKVLAVDYLDLAIKKFIGILGNESYKLPSLLEQALEVLYFNVSLLENNIHLKTFLAHIGLINAVHSSTSLRENINVSRNPFYHPHKAMKLFTTSFNSRLKKLMIYDFKEELHTSLKESANILEEALGKLYLAVENHVTVHGIEATNVGFHTVKLSEMAINIYALTACLSRASNSYCHNMTNSTNEINIANVFARHVKVQIDHLYDEITKFTDCPENYKYIGACTFEEKQYPVEHPLTRTY</sequence>
<dbReference type="AlphaFoldDB" id="A0AAN8S3P6"/>
<dbReference type="InterPro" id="IPR036250">
    <property type="entry name" value="AcylCo_DH-like_C"/>
</dbReference>
<keyword evidence="7" id="KW-0496">Mitochondrion</keyword>
<keyword evidence="4" id="KW-0274">FAD</keyword>
<dbReference type="InterPro" id="IPR013786">
    <property type="entry name" value="AcylCoA_DH/ox_N"/>
</dbReference>
<dbReference type="PANTHER" id="PTHR43884:SF9">
    <property type="entry name" value="COMPLEX I ASSEMBLY FACTOR ACAD9, MITOCHONDRIAL"/>
    <property type="match status" value="1"/>
</dbReference>
<reference evidence="11 12" key="1">
    <citation type="submission" date="2023-10" db="EMBL/GenBank/DDBJ databases">
        <title>Genomes of two closely related lineages of the louse Polyplax serrata with different host specificities.</title>
        <authorList>
            <person name="Martinu J."/>
            <person name="Tarabai H."/>
            <person name="Stefka J."/>
            <person name="Hypsa V."/>
        </authorList>
    </citation>
    <scope>NUCLEOTIDE SEQUENCE [LARGE SCALE GENOMIC DNA]</scope>
    <source>
        <strain evidence="11">HR10_N</strain>
    </source>
</reference>
<dbReference type="PANTHER" id="PTHR43884">
    <property type="entry name" value="ACYL-COA DEHYDROGENASE"/>
    <property type="match status" value="1"/>
</dbReference>
<dbReference type="GO" id="GO:0003995">
    <property type="term" value="F:acyl-CoA dehydrogenase activity"/>
    <property type="evidence" value="ECO:0007669"/>
    <property type="project" value="TreeGrafter"/>
</dbReference>
<dbReference type="InterPro" id="IPR009100">
    <property type="entry name" value="AcylCoA_DH/oxidase_NM_dom_sf"/>
</dbReference>
<comment type="cofactor">
    <cofactor evidence="1">
        <name>FAD</name>
        <dbReference type="ChEBI" id="CHEBI:57692"/>
    </cofactor>
</comment>
<evidence type="ECO:0000313" key="12">
    <source>
        <dbReference type="Proteomes" id="UP001372834"/>
    </source>
</evidence>
<dbReference type="GO" id="GO:0050660">
    <property type="term" value="F:flavin adenine dinucleotide binding"/>
    <property type="evidence" value="ECO:0007669"/>
    <property type="project" value="InterPro"/>
</dbReference>
<dbReference type="InterPro" id="IPR046373">
    <property type="entry name" value="Acyl-CoA_Oxase/DH_mid-dom_sf"/>
</dbReference>
<evidence type="ECO:0000259" key="10">
    <source>
        <dbReference type="Pfam" id="PF21343"/>
    </source>
</evidence>
<protein>
    <recommendedName>
        <fullName evidence="13">Acyl-CoA dehydrogenase family member 9, mitochondrial</fullName>
    </recommendedName>
</protein>
<proteinExistence type="predicted"/>
<keyword evidence="5" id="KW-0809">Transit peptide</keyword>
<dbReference type="SUPFAM" id="SSF56645">
    <property type="entry name" value="Acyl-CoA dehydrogenase NM domain-like"/>
    <property type="match status" value="1"/>
</dbReference>
<feature type="domain" description="ACAD9/ACADV-like C-terminal" evidence="10">
    <location>
        <begin position="511"/>
        <end position="607"/>
    </location>
</feature>
<keyword evidence="6" id="KW-0560">Oxidoreductase</keyword>
<dbReference type="Gene3D" id="1.20.140.10">
    <property type="entry name" value="Butyryl-CoA Dehydrogenase, subunit A, domain 3"/>
    <property type="match status" value="2"/>
</dbReference>
<evidence type="ECO:0000256" key="2">
    <source>
        <dbReference type="ARBA" id="ARBA00004173"/>
    </source>
</evidence>
<evidence type="ECO:0000259" key="8">
    <source>
        <dbReference type="Pfam" id="PF02770"/>
    </source>
</evidence>
<organism evidence="11 12">
    <name type="scientific">Polyplax serrata</name>
    <name type="common">Common mouse louse</name>
    <dbReference type="NCBI Taxonomy" id="468196"/>
    <lineage>
        <taxon>Eukaryota</taxon>
        <taxon>Metazoa</taxon>
        <taxon>Ecdysozoa</taxon>
        <taxon>Arthropoda</taxon>
        <taxon>Hexapoda</taxon>
        <taxon>Insecta</taxon>
        <taxon>Pterygota</taxon>
        <taxon>Neoptera</taxon>
        <taxon>Paraneoptera</taxon>
        <taxon>Psocodea</taxon>
        <taxon>Troctomorpha</taxon>
        <taxon>Phthiraptera</taxon>
        <taxon>Anoplura</taxon>
        <taxon>Polyplacidae</taxon>
        <taxon>Polyplax</taxon>
    </lineage>
</organism>
<dbReference type="InterPro" id="IPR049448">
    <property type="entry name" value="ACAD9/ACADV-like_C"/>
</dbReference>
<evidence type="ECO:0000256" key="5">
    <source>
        <dbReference type="ARBA" id="ARBA00022946"/>
    </source>
</evidence>
<dbReference type="Pfam" id="PF02770">
    <property type="entry name" value="Acyl-CoA_dh_M"/>
    <property type="match status" value="1"/>
</dbReference>
<dbReference type="InterPro" id="IPR006091">
    <property type="entry name" value="Acyl-CoA_Oxase/DH_mid-dom"/>
</dbReference>
<dbReference type="Proteomes" id="UP001372834">
    <property type="component" value="Unassembled WGS sequence"/>
</dbReference>
<accession>A0AAN8S3P6</accession>
<dbReference type="Pfam" id="PF02771">
    <property type="entry name" value="Acyl-CoA_dh_N"/>
    <property type="match status" value="1"/>
</dbReference>
<evidence type="ECO:0000256" key="3">
    <source>
        <dbReference type="ARBA" id="ARBA00022630"/>
    </source>
</evidence>
<evidence type="ECO:0000256" key="7">
    <source>
        <dbReference type="ARBA" id="ARBA00023128"/>
    </source>
</evidence>
<gene>
    <name evidence="11" type="ORF">RUM43_013829</name>
</gene>
<evidence type="ECO:0000313" key="11">
    <source>
        <dbReference type="EMBL" id="KAK6631765.1"/>
    </source>
</evidence>
<evidence type="ECO:0000256" key="4">
    <source>
        <dbReference type="ARBA" id="ARBA00022827"/>
    </source>
</evidence>
<evidence type="ECO:0000256" key="6">
    <source>
        <dbReference type="ARBA" id="ARBA00023002"/>
    </source>
</evidence>